<evidence type="ECO:0000313" key="2">
    <source>
        <dbReference type="Proteomes" id="UP001627408"/>
    </source>
</evidence>
<gene>
    <name evidence="1" type="ORF">ACERZ8_07290</name>
</gene>
<organism evidence="1 2">
    <name type="scientific">Tateyamaria armeniaca</name>
    <dbReference type="NCBI Taxonomy" id="2518930"/>
    <lineage>
        <taxon>Bacteria</taxon>
        <taxon>Pseudomonadati</taxon>
        <taxon>Pseudomonadota</taxon>
        <taxon>Alphaproteobacteria</taxon>
        <taxon>Rhodobacterales</taxon>
        <taxon>Roseobacteraceae</taxon>
        <taxon>Tateyamaria</taxon>
    </lineage>
</organism>
<proteinExistence type="predicted"/>
<keyword evidence="2" id="KW-1185">Reference proteome</keyword>
<comment type="caution">
    <text evidence="1">The sequence shown here is derived from an EMBL/GenBank/DDBJ whole genome shotgun (WGS) entry which is preliminary data.</text>
</comment>
<accession>A0ABW8URD4</accession>
<evidence type="ECO:0000313" key="1">
    <source>
        <dbReference type="EMBL" id="MFL4469680.1"/>
    </source>
</evidence>
<protein>
    <submittedName>
        <fullName evidence="1">Rhamnan synthesis F family protein</fullName>
    </submittedName>
</protein>
<dbReference type="Proteomes" id="UP001627408">
    <property type="component" value="Unassembled WGS sequence"/>
</dbReference>
<reference evidence="1 2" key="1">
    <citation type="submission" date="2024-08" db="EMBL/GenBank/DDBJ databases">
        <title>Tateyamaria sp. nov., isolated from marine algae.</title>
        <authorList>
            <person name="Choi B.J."/>
            <person name="Kim J.M."/>
            <person name="Lee J.K."/>
            <person name="Choi D.G."/>
            <person name="Bayburt H."/>
            <person name="Baek J.H."/>
            <person name="Han D.M."/>
            <person name="Jeon C.O."/>
        </authorList>
    </citation>
    <scope>NUCLEOTIDE SEQUENCE [LARGE SCALE GENOMIC DNA]</scope>
    <source>
        <strain evidence="1 2">KMU-156</strain>
    </source>
</reference>
<dbReference type="RefSeq" id="WP_407591559.1">
    <property type="nucleotide sequence ID" value="NZ_JBHDIY010000002.1"/>
</dbReference>
<dbReference type="Pfam" id="PF05045">
    <property type="entry name" value="RgpF"/>
    <property type="match status" value="1"/>
</dbReference>
<dbReference type="InterPro" id="IPR007739">
    <property type="entry name" value="RgpF"/>
</dbReference>
<dbReference type="EMBL" id="JBHDIY010000002">
    <property type="protein sequence ID" value="MFL4469680.1"/>
    <property type="molecule type" value="Genomic_DNA"/>
</dbReference>
<name>A0ABW8URD4_9RHOB</name>
<sequence length="388" mass="43841">MKREIFRIGRSIKAAPVTAATFLFSTIYYDRVLSRKRRVWDGAQSWSDRVAVYVIYPSDGLLATHLTTLRHVAASGYATVVVSNLPLSDSDRQQVLDLCVSYIERPNFGYDFGAYRDGVLSVSDRFADLTRLALLNDSAWYPLPDKRNWLHAAEEMGHDLVGATSNYGTPRHDIADFMDIEWSYSVDHRNFHYGSFALSFGPKILKDPAFFSFWKRMRLDNNKKRVVRRGEIAMSQWVVQRGYTHQCIFDPATLETALDALSDDRLAELTNDIILPEHFRAIDAKHKVLEISPTDPERRTVFTKFILTCTSLQGASYALPDLTILEKDYPFLKKSPLRLSKDGADTTLRILAKMSGPDIDDIVAEAKAIYNPRAAPPPKMTGPPKKGG</sequence>